<organism evidence="1 2">
    <name type="scientific">Candidatus Nephthysia bennettiae</name>
    <dbReference type="NCBI Taxonomy" id="3127016"/>
    <lineage>
        <taxon>Bacteria</taxon>
        <taxon>Bacillati</taxon>
        <taxon>Candidatus Dormiibacterota</taxon>
        <taxon>Candidatus Dormibacteria</taxon>
        <taxon>Candidatus Dormibacterales</taxon>
        <taxon>Candidatus Dormibacteraceae</taxon>
        <taxon>Candidatus Nephthysia</taxon>
    </lineage>
</organism>
<protein>
    <submittedName>
        <fullName evidence="1">Replication initiator protein A</fullName>
    </submittedName>
</protein>
<dbReference type="InterPro" id="IPR018777">
    <property type="entry name" value="Replication_initiator_prot_A"/>
</dbReference>
<comment type="caution">
    <text evidence="1">The sequence shown here is derived from an EMBL/GenBank/DDBJ whole genome shotgun (WGS) entry which is preliminary data.</text>
</comment>
<accession>A0A934K3G0</accession>
<name>A0A934K3G0_9BACT</name>
<reference evidence="1" key="1">
    <citation type="submission" date="2020-10" db="EMBL/GenBank/DDBJ databases">
        <title>Ca. Dormibacterota MAGs.</title>
        <authorList>
            <person name="Montgomery K."/>
        </authorList>
    </citation>
    <scope>NUCLEOTIDE SEQUENCE [LARGE SCALE GENOMIC DNA]</scope>
    <source>
        <strain evidence="1">SC8812_S17_10</strain>
    </source>
</reference>
<gene>
    <name evidence="1" type="ORF">JF922_06635</name>
</gene>
<sequence>MEAEQSTSHELAPIVTAFMERNLARKGVWVTEPDRRQLEWRYTTEDVVGSLTVEMSLGQLSTFEMELVAWVLGRWQADRPADGRVTFSLRECAREFGTRWGGSRGEFLKEALRRIDRTRFTGRVWNATSRKHVMRHFGIFDEVETVDYRDSFDGPSFEPGTVTVKLSGFLVDQLTANQLDKLNWAALRRGIKSPLGKRLYVFLRSQEGFPTADGLRFYENGIDRELVTTLGVRDVQVRRVRSKLTRAGEEIVAADDRYREVVVRKGKGQRTYVLRALWKAS</sequence>
<dbReference type="AlphaFoldDB" id="A0A934K3G0"/>
<dbReference type="EMBL" id="JAEKNR010000075">
    <property type="protein sequence ID" value="MBJ7597745.1"/>
    <property type="molecule type" value="Genomic_DNA"/>
</dbReference>
<dbReference type="RefSeq" id="WP_338200204.1">
    <property type="nucleotide sequence ID" value="NZ_JAEKNR010000075.1"/>
</dbReference>
<evidence type="ECO:0000313" key="1">
    <source>
        <dbReference type="EMBL" id="MBJ7597745.1"/>
    </source>
</evidence>
<dbReference type="Proteomes" id="UP000612893">
    <property type="component" value="Unassembled WGS sequence"/>
</dbReference>
<dbReference type="Pfam" id="PF10134">
    <property type="entry name" value="RPA"/>
    <property type="match status" value="1"/>
</dbReference>
<proteinExistence type="predicted"/>
<keyword evidence="2" id="KW-1185">Reference proteome</keyword>
<evidence type="ECO:0000313" key="2">
    <source>
        <dbReference type="Proteomes" id="UP000612893"/>
    </source>
</evidence>